<name>A0A6C0KPZ5_9ZZZZ</name>
<dbReference type="PANTHER" id="PTHR12341">
    <property type="entry name" value="5'-&gt;3' EXORIBONUCLEASE"/>
    <property type="match status" value="1"/>
</dbReference>
<dbReference type="InterPro" id="IPR027073">
    <property type="entry name" value="5_3_exoribonuclease"/>
</dbReference>
<reference evidence="3" key="1">
    <citation type="journal article" date="2020" name="Nature">
        <title>Giant virus diversity and host interactions through global metagenomics.</title>
        <authorList>
            <person name="Schulz F."/>
            <person name="Roux S."/>
            <person name="Paez-Espino D."/>
            <person name="Jungbluth S."/>
            <person name="Walsh D.A."/>
            <person name="Denef V.J."/>
            <person name="McMahon K.D."/>
            <person name="Konstantinidis K.T."/>
            <person name="Eloe-Fadrosh E.A."/>
            <person name="Kyrpides N.C."/>
            <person name="Woyke T."/>
        </authorList>
    </citation>
    <scope>NUCLEOTIDE SEQUENCE</scope>
    <source>
        <strain evidence="3">GVMAG-S-3300013006-138</strain>
    </source>
</reference>
<comment type="similarity">
    <text evidence="1">Belongs to the 5'-3' exonuclease family.</text>
</comment>
<evidence type="ECO:0000259" key="2">
    <source>
        <dbReference type="Pfam" id="PF03159"/>
    </source>
</evidence>
<feature type="domain" description="Xrn1 N-terminal" evidence="2">
    <location>
        <begin position="1"/>
        <end position="215"/>
    </location>
</feature>
<proteinExistence type="inferred from homology"/>
<organism evidence="3">
    <name type="scientific">viral metagenome</name>
    <dbReference type="NCBI Taxonomy" id="1070528"/>
    <lineage>
        <taxon>unclassified sequences</taxon>
        <taxon>metagenomes</taxon>
        <taxon>organismal metagenomes</taxon>
    </lineage>
</organism>
<dbReference type="Gene3D" id="3.40.50.12390">
    <property type="match status" value="1"/>
</dbReference>
<accession>A0A6C0KPZ5</accession>
<dbReference type="Pfam" id="PF03159">
    <property type="entry name" value="XRN_N"/>
    <property type="match status" value="1"/>
</dbReference>
<sequence length="529" mass="60147">MGIPSYFRKIIQRYPGILCQRVSDCSLLCFDFNCLVYRCIRAPSMLALEVPEVGHGEAMDAWEAGLLREVCRTVKEVWAEAGRPRQVYIAVDGVVPMAKIRQQRVRRFKSAYLRRMGTNSESSHRSWDTNSITPGTAFMDKLGRELHRLAKEQGRGWIVSASDEPGEGEHKIMSRLRDNRASGTICIYGLDADLILLSMLTGEMISNENLWLLREKQEFGAPVAPRPDEKQEYTFMNLEEFKLRVGVKGVNEVLNYVGLMSLMGNDFLPHSMTHKLNDDGHECVLSELRAMKGSGRWLVDAGGQLQTNVLLTICASWAREEEGRMMHMIRKKREQAGRGVGKGMDASEGLPLQWNVEKVMVEVGTSSNSENFIQLKEGWRTEYWNWIHPFADRVHLCSEYVYGLQWILDYYTGQAPINTSWMFPSWIPPLWSDLALFLKKAEGGNSGKEGVRGVGAVIQPAEQLAMVLPLESWGLIRDKNLRRLPALAPQMWPLNYSFFSAGRKWLWECEARIPVLTAERAREILKGAE</sequence>
<dbReference type="EMBL" id="MN740932">
    <property type="protein sequence ID" value="QHU18454.1"/>
    <property type="molecule type" value="Genomic_DNA"/>
</dbReference>
<dbReference type="GO" id="GO:0003723">
    <property type="term" value="F:RNA binding"/>
    <property type="evidence" value="ECO:0007669"/>
    <property type="project" value="TreeGrafter"/>
</dbReference>
<dbReference type="GO" id="GO:0005634">
    <property type="term" value="C:nucleus"/>
    <property type="evidence" value="ECO:0007669"/>
    <property type="project" value="TreeGrafter"/>
</dbReference>
<dbReference type="GO" id="GO:0004534">
    <property type="term" value="F:5'-3' RNA exonuclease activity"/>
    <property type="evidence" value="ECO:0007669"/>
    <property type="project" value="TreeGrafter"/>
</dbReference>
<evidence type="ECO:0000313" key="3">
    <source>
        <dbReference type="EMBL" id="QHU18454.1"/>
    </source>
</evidence>
<dbReference type="InterPro" id="IPR004859">
    <property type="entry name" value="Xrn1_N"/>
</dbReference>
<dbReference type="GO" id="GO:0000956">
    <property type="term" value="P:nuclear-transcribed mRNA catabolic process"/>
    <property type="evidence" value="ECO:0007669"/>
    <property type="project" value="TreeGrafter"/>
</dbReference>
<evidence type="ECO:0000256" key="1">
    <source>
        <dbReference type="ARBA" id="ARBA00038299"/>
    </source>
</evidence>
<dbReference type="PANTHER" id="PTHR12341:SF7">
    <property type="entry name" value="5'-3' EXORIBONUCLEASE 1"/>
    <property type="match status" value="1"/>
</dbReference>
<dbReference type="AlphaFoldDB" id="A0A6C0KPZ5"/>
<protein>
    <recommendedName>
        <fullName evidence="2">Xrn1 N-terminal domain-containing protein</fullName>
    </recommendedName>
</protein>